<organism evidence="2 3">
    <name type="scientific">Candidatus Gottesmanbacteria bacterium GW2011_GWA1_44_24b</name>
    <dbReference type="NCBI Taxonomy" id="1618437"/>
    <lineage>
        <taxon>Bacteria</taxon>
        <taxon>Candidatus Gottesmaniibacteriota</taxon>
    </lineage>
</organism>
<feature type="compositionally biased region" description="Polar residues" evidence="1">
    <location>
        <begin position="1"/>
        <end position="17"/>
    </location>
</feature>
<protein>
    <submittedName>
        <fullName evidence="2">Uncharacterized protein</fullName>
    </submittedName>
</protein>
<gene>
    <name evidence="2" type="ORF">UW52_C0064G0001</name>
</gene>
<dbReference type="EMBL" id="LCIQ01000064">
    <property type="protein sequence ID" value="KKT58118.1"/>
    <property type="molecule type" value="Genomic_DNA"/>
</dbReference>
<comment type="caution">
    <text evidence="2">The sequence shown here is derived from an EMBL/GenBank/DDBJ whole genome shotgun (WGS) entry which is preliminary data.</text>
</comment>
<evidence type="ECO:0000313" key="3">
    <source>
        <dbReference type="Proteomes" id="UP000034521"/>
    </source>
</evidence>
<sequence>GQTPGYQDQFPGRQTLQKRSRDVAVGASTERRCMSKGEVFVQRKLGEPFEQVGTISERGDLVNVSIEGNRVDVLHGEHMIGVRDPASGTVMERVYPDQARAVDVPGTESRILVIHE</sequence>
<evidence type="ECO:0000313" key="2">
    <source>
        <dbReference type="EMBL" id="KKT58118.1"/>
    </source>
</evidence>
<name>A0A0G1IH09_9BACT</name>
<reference evidence="2 3" key="1">
    <citation type="journal article" date="2015" name="Nature">
        <title>rRNA introns, odd ribosomes, and small enigmatic genomes across a large radiation of phyla.</title>
        <authorList>
            <person name="Brown C.T."/>
            <person name="Hug L.A."/>
            <person name="Thomas B.C."/>
            <person name="Sharon I."/>
            <person name="Castelle C.J."/>
            <person name="Singh A."/>
            <person name="Wilkins M.J."/>
            <person name="Williams K.H."/>
            <person name="Banfield J.F."/>
        </authorList>
    </citation>
    <scope>NUCLEOTIDE SEQUENCE [LARGE SCALE GENOMIC DNA]</scope>
</reference>
<dbReference type="Proteomes" id="UP000034521">
    <property type="component" value="Unassembled WGS sequence"/>
</dbReference>
<dbReference type="AlphaFoldDB" id="A0A0G1IH09"/>
<feature type="region of interest" description="Disordered" evidence="1">
    <location>
        <begin position="1"/>
        <end position="29"/>
    </location>
</feature>
<feature type="non-terminal residue" evidence="2">
    <location>
        <position position="1"/>
    </location>
</feature>
<evidence type="ECO:0000256" key="1">
    <source>
        <dbReference type="SAM" id="MobiDB-lite"/>
    </source>
</evidence>
<proteinExistence type="predicted"/>
<accession>A0A0G1IH09</accession>